<name>A0A930E2B6_9FIRM</name>
<dbReference type="RefSeq" id="WP_278478119.1">
    <property type="nucleotide sequence ID" value="NZ_JABZRE010000023.1"/>
</dbReference>
<feature type="domain" description="LXG" evidence="2">
    <location>
        <begin position="1"/>
        <end position="226"/>
    </location>
</feature>
<dbReference type="Proteomes" id="UP000758611">
    <property type="component" value="Unassembled WGS sequence"/>
</dbReference>
<gene>
    <name evidence="3" type="ORF">HXM94_06045</name>
</gene>
<dbReference type="AlphaFoldDB" id="A0A930E2B6"/>
<protein>
    <recommendedName>
        <fullName evidence="2">LXG domain-containing protein</fullName>
    </recommendedName>
</protein>
<evidence type="ECO:0000313" key="3">
    <source>
        <dbReference type="EMBL" id="MBF1307320.1"/>
    </source>
</evidence>
<evidence type="ECO:0000256" key="1">
    <source>
        <dbReference type="ARBA" id="ARBA00034117"/>
    </source>
</evidence>
<accession>A0A930E2B6</accession>
<evidence type="ECO:0000313" key="4">
    <source>
        <dbReference type="Proteomes" id="UP000758611"/>
    </source>
</evidence>
<dbReference type="InterPro" id="IPR006829">
    <property type="entry name" value="LXG_dom"/>
</dbReference>
<dbReference type="PROSITE" id="PS51756">
    <property type="entry name" value="LXG"/>
    <property type="match status" value="1"/>
</dbReference>
<sequence>MSINMNLEDSRRQAESIEKEMKNKIEGYEGLIRAITKISYTTGELKGQAYDAMREYFEEVIMPIVKGGKLLLELITKVSKELPERYIREVHSSSLNEEELELIIAEYRAQERRLESLMSNEIVQGEYKYKNHLLISSNAYRDMRRYYEELLWKLRLFNQRTEHITREIEELSRAIRAGLRAIGNTSCYNQMTGEFDIEVLKGEEWLKKLHILNELNEVNKTGTREEKEYKEVLMKDFGFDERTANLILKLKRAIDKKFAHLSKEERFYIFNRIIGELHYNGLEWNETSGNLGNYFYKEEVISNIFEDTRYGKIPYSLEEIYKELGLSKKEYSQLMYELENQHRFSGEKASDGNEMLDNINNEDYKGNNFKVEYARYKKIYGEDLTIKDFIEKWNRDREAYYWTGDYTHQAITMSASQNKSIFRLANGMGLLYKTHEFHKYTTELAGWRGDVTNHAFKDPSMKCDDYKADLDAENILYLYNKDKSRDYMEVYNEYYKGIREGRINRAKMFKEIVGLKYVRNEVRIILIKKFPLFNVKDDESLKKYNPVAYNFIKNLENDNNEFIEYVKQEKRNEK</sequence>
<comment type="similarity">
    <text evidence="1">In the N-terminal section; belongs to the LXG family.</text>
</comment>
<reference evidence="3" key="1">
    <citation type="submission" date="2020-04" db="EMBL/GenBank/DDBJ databases">
        <title>Deep metagenomics examines the oral microbiome during advanced dental caries in children, revealing novel taxa and co-occurrences with host molecules.</title>
        <authorList>
            <person name="Baker J.L."/>
            <person name="Morton J.T."/>
            <person name="Dinis M."/>
            <person name="Alvarez R."/>
            <person name="Tran N.C."/>
            <person name="Knight R."/>
            <person name="Edlund A."/>
        </authorList>
    </citation>
    <scope>NUCLEOTIDE SEQUENCE</scope>
    <source>
        <strain evidence="3">JCVI_23_bin.11</strain>
    </source>
</reference>
<comment type="caution">
    <text evidence="3">The sequence shown here is derived from an EMBL/GenBank/DDBJ whole genome shotgun (WGS) entry which is preliminary data.</text>
</comment>
<evidence type="ECO:0000259" key="2">
    <source>
        <dbReference type="PROSITE" id="PS51756"/>
    </source>
</evidence>
<proteinExistence type="inferred from homology"/>
<organism evidence="3 4">
    <name type="scientific">Parvimonas micra</name>
    <dbReference type="NCBI Taxonomy" id="33033"/>
    <lineage>
        <taxon>Bacteria</taxon>
        <taxon>Bacillati</taxon>
        <taxon>Bacillota</taxon>
        <taxon>Tissierellia</taxon>
        <taxon>Tissierellales</taxon>
        <taxon>Peptoniphilaceae</taxon>
        <taxon>Parvimonas</taxon>
    </lineage>
</organism>
<dbReference type="EMBL" id="JABZRE010000023">
    <property type="protein sequence ID" value="MBF1307320.1"/>
    <property type="molecule type" value="Genomic_DNA"/>
</dbReference>